<accession>A0ABT2EKC8</accession>
<protein>
    <submittedName>
        <fullName evidence="1">Uncharacterized protein</fullName>
    </submittedName>
</protein>
<reference evidence="1 2" key="1">
    <citation type="submission" date="2022-08" db="EMBL/GenBank/DDBJ databases">
        <title>Bacterial and archaeal communities from various locations to study Microbial Dark Matter (Phase II).</title>
        <authorList>
            <person name="Stepanauskas R."/>
        </authorList>
    </citation>
    <scope>NUCLEOTIDE SEQUENCE [LARGE SCALE GENOMIC DNA]</scope>
    <source>
        <strain evidence="1 2">PD1</strain>
    </source>
</reference>
<comment type="caution">
    <text evidence="1">The sequence shown here is derived from an EMBL/GenBank/DDBJ whole genome shotgun (WGS) entry which is preliminary data.</text>
</comment>
<name>A0ABT2EKC8_9BACT</name>
<sequence>MVFLEGSAPGLPKNFVALEGSAPALPTKISVVLEHDPPVKNSQTLNEFGATRIRHQPLA</sequence>
<evidence type="ECO:0000313" key="2">
    <source>
        <dbReference type="Proteomes" id="UP001204798"/>
    </source>
</evidence>
<proteinExistence type="predicted"/>
<keyword evidence="2" id="KW-1185">Reference proteome</keyword>
<dbReference type="Proteomes" id="UP001204798">
    <property type="component" value="Unassembled WGS sequence"/>
</dbReference>
<evidence type="ECO:0000313" key="1">
    <source>
        <dbReference type="EMBL" id="MCS3918407.1"/>
    </source>
</evidence>
<organism evidence="1 2">
    <name type="scientific">Candidatus Fervidibacter sacchari</name>
    <dbReference type="NCBI Taxonomy" id="1448929"/>
    <lineage>
        <taxon>Bacteria</taxon>
        <taxon>Candidatus Fervidibacterota</taxon>
        <taxon>Candidatus Fervidibacter</taxon>
    </lineage>
</organism>
<gene>
    <name evidence="1" type="ORF">M2350_000804</name>
</gene>
<dbReference type="EMBL" id="JANUCP010000001">
    <property type="protein sequence ID" value="MCS3918407.1"/>
    <property type="molecule type" value="Genomic_DNA"/>
</dbReference>